<dbReference type="InterPro" id="IPR029035">
    <property type="entry name" value="DHS-like_NAD/FAD-binding_dom"/>
</dbReference>
<accession>A0ABZ0TXP0</accession>
<gene>
    <name evidence="1" type="ORF">SNE25_11945</name>
</gene>
<organism evidence="1 2">
    <name type="scientific">Mucilaginibacter sabulilitoris</name>
    <dbReference type="NCBI Taxonomy" id="1173583"/>
    <lineage>
        <taxon>Bacteria</taxon>
        <taxon>Pseudomonadati</taxon>
        <taxon>Bacteroidota</taxon>
        <taxon>Sphingobacteriia</taxon>
        <taxon>Sphingobacteriales</taxon>
        <taxon>Sphingobacteriaceae</taxon>
        <taxon>Mucilaginibacter</taxon>
    </lineage>
</organism>
<dbReference type="SUPFAM" id="SSF52467">
    <property type="entry name" value="DHS-like NAD/FAD-binding domain"/>
    <property type="match status" value="1"/>
</dbReference>
<proteinExistence type="predicted"/>
<dbReference type="EMBL" id="CP139558">
    <property type="protein sequence ID" value="WPU96230.1"/>
    <property type="molecule type" value="Genomic_DNA"/>
</dbReference>
<evidence type="ECO:0000313" key="1">
    <source>
        <dbReference type="EMBL" id="WPU96230.1"/>
    </source>
</evidence>
<protein>
    <submittedName>
        <fullName evidence="1">SIR2 family protein</fullName>
    </submittedName>
</protein>
<evidence type="ECO:0000313" key="2">
    <source>
        <dbReference type="Proteomes" id="UP001324380"/>
    </source>
</evidence>
<name>A0ABZ0TXP0_9SPHI</name>
<sequence>MSETELFEAIRREDVVIFAGAGFSRYAGYPTGGQLGQYLFDALTAQEQKKVNVHAPLDHLAEDIVRLKHGSRDLLDTVLDGVFTKPPVNLADHELVAAIPHFKTIITTNYDTLFEQVYGSDISVIFRESDILKWGDNKLNLLKIHGDISDKSSIILTREDYSLFYGKDYSSPFWATIIKEIATKTILFLGYGYEDPNIWAIFKHVYEHLGDLRKPAYFVGPDQDEEKIHFLNSKGIHYLNHTGETFLNALFKNIQDNIFRDIDAQWVSPETFRKFTSNHKVSVTLKDAGGSFKVQSIQGSDGKEMHGNMKFTLGAQSDFPERYNAFFNKGQFQELTLGQEELSSFRMDVEGLKLFGDGELSEISIKKMPKEIPFDLVFASQGLEIRNLTAHIFTGKKSINIKTKIHTLNFELTINMSNPADIDAKWSMEHDAIYRNVNEEIEVHQFLKNFFEQKEVSIYLNKDTKITKACPTYNAAHIKQAENFLIYFNALKEVERAFGVRFAHFYDIDKESSDDLNTTLKVIRGEKFVLEDTIEFSFGELSSELLGKLENLKDSKLPLELYINSNRRMLLHGQSLAIPGEHIQVPLPRVTNLDELKQGTTKKLKIKSGSGEIHQFLRIEPFAEAFLNQS</sequence>
<dbReference type="Pfam" id="PF13289">
    <property type="entry name" value="SIR2_2"/>
    <property type="match status" value="1"/>
</dbReference>
<keyword evidence="2" id="KW-1185">Reference proteome</keyword>
<dbReference type="RefSeq" id="WP_321565331.1">
    <property type="nucleotide sequence ID" value="NZ_CP139558.1"/>
</dbReference>
<dbReference type="Proteomes" id="UP001324380">
    <property type="component" value="Chromosome"/>
</dbReference>
<reference evidence="1 2" key="1">
    <citation type="submission" date="2023-11" db="EMBL/GenBank/DDBJ databases">
        <title>Analysis of the Genomes of Mucilaginibacter gossypii cycad 4 and M. sabulilitoris SNA2: microbes with the potential for plant growth promotion.</title>
        <authorList>
            <person name="Hirsch A.M."/>
            <person name="Humm E."/>
            <person name="Rubbi M."/>
            <person name="Del Vecchio G."/>
            <person name="Ha S.M."/>
            <person name="Pellegrini M."/>
            <person name="Gunsalus R.P."/>
        </authorList>
    </citation>
    <scope>NUCLEOTIDE SEQUENCE [LARGE SCALE GENOMIC DNA]</scope>
    <source>
        <strain evidence="1 2">SNA2</strain>
    </source>
</reference>